<comment type="caution">
    <text evidence="3">The sequence shown here is derived from an EMBL/GenBank/DDBJ whole genome shotgun (WGS) entry which is preliminary data.</text>
</comment>
<reference evidence="4" key="1">
    <citation type="journal article" date="2019" name="Int. J. Syst. Evol. Microbiol.">
        <title>The Global Catalogue of Microorganisms (GCM) 10K type strain sequencing project: providing services to taxonomists for standard genome sequencing and annotation.</title>
        <authorList>
            <consortium name="The Broad Institute Genomics Platform"/>
            <consortium name="The Broad Institute Genome Sequencing Center for Infectious Disease"/>
            <person name="Wu L."/>
            <person name="Ma J."/>
        </authorList>
    </citation>
    <scope>NUCLEOTIDE SEQUENCE [LARGE SCALE GENOMIC DNA]</scope>
    <source>
        <strain evidence="4">JCM 17938</strain>
    </source>
</reference>
<protein>
    <recommendedName>
        <fullName evidence="5">Secreted protein</fullName>
    </recommendedName>
</protein>
<feature type="compositionally biased region" description="Basic residues" evidence="1">
    <location>
        <begin position="70"/>
        <end position="79"/>
    </location>
</feature>
<gene>
    <name evidence="3" type="ORF">GCM10023195_39070</name>
</gene>
<dbReference type="Proteomes" id="UP001500212">
    <property type="component" value="Unassembled WGS sequence"/>
</dbReference>
<sequence length="165" mass="17271">MGAVRRAMTYVAAWGGATSLAVMLVWFGARPVLHNAVFGPPPARSVVDHVPASAAAPPSPSPPGPTGRATPKRTVRRTPARPSSPRPTPSPHTDTRSYTLAGGQVVLSMTATAARLVSATPAAGHEVRTWHAAGWLRVDFTEGAHTSSLFCTWNGHAPAVQVQDQ</sequence>
<evidence type="ECO:0000313" key="3">
    <source>
        <dbReference type="EMBL" id="GAA4609637.1"/>
    </source>
</evidence>
<evidence type="ECO:0000256" key="1">
    <source>
        <dbReference type="SAM" id="MobiDB-lite"/>
    </source>
</evidence>
<evidence type="ECO:0008006" key="5">
    <source>
        <dbReference type="Google" id="ProtNLM"/>
    </source>
</evidence>
<keyword evidence="4" id="KW-1185">Reference proteome</keyword>
<name>A0ABP8TPE9_9ACTN</name>
<keyword evidence="2" id="KW-1133">Transmembrane helix</keyword>
<evidence type="ECO:0000256" key="2">
    <source>
        <dbReference type="SAM" id="Phobius"/>
    </source>
</evidence>
<accession>A0ABP8TPE9</accession>
<keyword evidence="2" id="KW-0472">Membrane</keyword>
<organism evidence="3 4">
    <name type="scientific">Actinoallomurus liliacearum</name>
    <dbReference type="NCBI Taxonomy" id="1080073"/>
    <lineage>
        <taxon>Bacteria</taxon>
        <taxon>Bacillati</taxon>
        <taxon>Actinomycetota</taxon>
        <taxon>Actinomycetes</taxon>
        <taxon>Streptosporangiales</taxon>
        <taxon>Thermomonosporaceae</taxon>
        <taxon>Actinoallomurus</taxon>
    </lineage>
</organism>
<feature type="transmembrane region" description="Helical" evidence="2">
    <location>
        <begin position="7"/>
        <end position="29"/>
    </location>
</feature>
<evidence type="ECO:0000313" key="4">
    <source>
        <dbReference type="Proteomes" id="UP001500212"/>
    </source>
</evidence>
<keyword evidence="2" id="KW-0812">Transmembrane</keyword>
<proteinExistence type="predicted"/>
<feature type="region of interest" description="Disordered" evidence="1">
    <location>
        <begin position="51"/>
        <end position="97"/>
    </location>
</feature>
<dbReference type="EMBL" id="BAABHJ010000008">
    <property type="protein sequence ID" value="GAA4609637.1"/>
    <property type="molecule type" value="Genomic_DNA"/>
</dbReference>